<dbReference type="RefSeq" id="WP_249290051.1">
    <property type="nucleotide sequence ID" value="NZ_JACRSQ010000029.1"/>
</dbReference>
<reference evidence="1" key="1">
    <citation type="submission" date="2020-08" db="EMBL/GenBank/DDBJ databases">
        <title>Genome public.</title>
        <authorList>
            <person name="Liu C."/>
            <person name="Sun Q."/>
        </authorList>
    </citation>
    <scope>NUCLEOTIDE SEQUENCE</scope>
    <source>
        <strain evidence="1">NSJ-32</strain>
    </source>
</reference>
<accession>A0A926DV99</accession>
<gene>
    <name evidence="1" type="ORF">H8730_14325</name>
</gene>
<comment type="caution">
    <text evidence="1">The sequence shown here is derived from an EMBL/GenBank/DDBJ whole genome shotgun (WGS) entry which is preliminary data.</text>
</comment>
<protein>
    <submittedName>
        <fullName evidence="1">Uncharacterized protein</fullName>
    </submittedName>
</protein>
<dbReference type="EMBL" id="JACRSQ010000029">
    <property type="protein sequence ID" value="MBC8544721.1"/>
    <property type="molecule type" value="Genomic_DNA"/>
</dbReference>
<sequence length="103" mass="11133">MTHRVKPDRSDLDVVYEVMLKLGVPLSSPVVAIDVDGKRAYSIGEKARLLVCLVEGLSSEDVEALAGCAPNKIVLAKSSLADDTAMSNAYYILQERGIELKLV</sequence>
<keyword evidence="2" id="KW-1185">Reference proteome</keyword>
<evidence type="ECO:0000313" key="1">
    <source>
        <dbReference type="EMBL" id="MBC8544721.1"/>
    </source>
</evidence>
<name>A0A926DV99_9FIRM</name>
<organism evidence="1 2">
    <name type="scientific">Bianquea renquensis</name>
    <dbReference type="NCBI Taxonomy" id="2763661"/>
    <lineage>
        <taxon>Bacteria</taxon>
        <taxon>Bacillati</taxon>
        <taxon>Bacillota</taxon>
        <taxon>Clostridia</taxon>
        <taxon>Eubacteriales</taxon>
        <taxon>Bianqueaceae</taxon>
        <taxon>Bianquea</taxon>
    </lineage>
</organism>
<proteinExistence type="predicted"/>
<dbReference type="Proteomes" id="UP000657006">
    <property type="component" value="Unassembled WGS sequence"/>
</dbReference>
<evidence type="ECO:0000313" key="2">
    <source>
        <dbReference type="Proteomes" id="UP000657006"/>
    </source>
</evidence>
<dbReference type="AlphaFoldDB" id="A0A926DV99"/>